<feature type="compositionally biased region" description="Basic and acidic residues" evidence="1">
    <location>
        <begin position="163"/>
        <end position="174"/>
    </location>
</feature>
<dbReference type="STRING" id="35622.SAMN04489764_1929"/>
<feature type="region of interest" description="Disordered" evidence="1">
    <location>
        <begin position="137"/>
        <end position="174"/>
    </location>
</feature>
<dbReference type="EMBL" id="FNKK01000002">
    <property type="protein sequence ID" value="SDQ73953.1"/>
    <property type="molecule type" value="Genomic_DNA"/>
</dbReference>
<protein>
    <submittedName>
        <fullName evidence="3">Putative Holin-X, holin superfamily III</fullName>
    </submittedName>
</protein>
<organism evidence="3 4">
    <name type="scientific">Thermostaphylospora chromogena</name>
    <dbReference type="NCBI Taxonomy" id="35622"/>
    <lineage>
        <taxon>Bacteria</taxon>
        <taxon>Bacillati</taxon>
        <taxon>Actinomycetota</taxon>
        <taxon>Actinomycetes</taxon>
        <taxon>Streptosporangiales</taxon>
        <taxon>Thermomonosporaceae</taxon>
        <taxon>Thermostaphylospora</taxon>
    </lineage>
</organism>
<feature type="transmembrane region" description="Helical" evidence="2">
    <location>
        <begin position="96"/>
        <end position="118"/>
    </location>
</feature>
<dbReference type="Pfam" id="PF07332">
    <property type="entry name" value="Phage_holin_3_6"/>
    <property type="match status" value="1"/>
</dbReference>
<evidence type="ECO:0000313" key="4">
    <source>
        <dbReference type="Proteomes" id="UP000217103"/>
    </source>
</evidence>
<keyword evidence="4" id="KW-1185">Reference proteome</keyword>
<feature type="transmembrane region" description="Helical" evidence="2">
    <location>
        <begin position="66"/>
        <end position="90"/>
    </location>
</feature>
<dbReference type="AlphaFoldDB" id="A0A1H1DBU9"/>
<keyword evidence="2" id="KW-0472">Membrane</keyword>
<proteinExistence type="predicted"/>
<keyword evidence="2" id="KW-1133">Transmembrane helix</keyword>
<feature type="region of interest" description="Disordered" evidence="1">
    <location>
        <begin position="1"/>
        <end position="22"/>
    </location>
</feature>
<dbReference type="Proteomes" id="UP000217103">
    <property type="component" value="Unassembled WGS sequence"/>
</dbReference>
<name>A0A1H1DBU9_9ACTN</name>
<gene>
    <name evidence="3" type="ORF">SAMN04489764_1929</name>
</gene>
<sequence length="174" mass="18217">MTSSPANDRRSCMPHNPAAEPQDESLGELVARASDHISTLVRSEIELAKAEFTFNAKRAGTAVGMFAAAAFILHLCLILASFAIAFGLVALGVWPWAAFAIVTLFYALVAGLLALFGTRKLKGLSGMKRTARSIRNLTGAGPGDELEDGEAAVTSGPPSAGEIGKRRETISDAS</sequence>
<evidence type="ECO:0000256" key="2">
    <source>
        <dbReference type="SAM" id="Phobius"/>
    </source>
</evidence>
<evidence type="ECO:0000256" key="1">
    <source>
        <dbReference type="SAM" id="MobiDB-lite"/>
    </source>
</evidence>
<evidence type="ECO:0000313" key="3">
    <source>
        <dbReference type="EMBL" id="SDQ73953.1"/>
    </source>
</evidence>
<reference evidence="3 4" key="1">
    <citation type="submission" date="2016-10" db="EMBL/GenBank/DDBJ databases">
        <authorList>
            <person name="de Groot N.N."/>
        </authorList>
    </citation>
    <scope>NUCLEOTIDE SEQUENCE [LARGE SCALE GENOMIC DNA]</scope>
    <source>
        <strain evidence="3 4">DSM 43794</strain>
    </source>
</reference>
<dbReference type="InterPro" id="IPR009937">
    <property type="entry name" value="Phage_holin_3_6"/>
</dbReference>
<keyword evidence="2" id="KW-0812">Transmembrane</keyword>
<accession>A0A1H1DBU9</accession>